<evidence type="ECO:0000256" key="3">
    <source>
        <dbReference type="ARBA" id="ARBA00022833"/>
    </source>
</evidence>
<dbReference type="Pfam" id="PF00226">
    <property type="entry name" value="DnaJ"/>
    <property type="match status" value="1"/>
</dbReference>
<evidence type="ECO:0000256" key="4">
    <source>
        <dbReference type="PROSITE-ProRule" id="PRU00042"/>
    </source>
</evidence>
<name>A0A6A7C9K3_9PEZI</name>
<dbReference type="InterPro" id="IPR036236">
    <property type="entry name" value="Znf_C2H2_sf"/>
</dbReference>
<dbReference type="InterPro" id="IPR022755">
    <property type="entry name" value="Znf_C2H2_jaz"/>
</dbReference>
<evidence type="ECO:0000313" key="9">
    <source>
        <dbReference type="Proteomes" id="UP000799421"/>
    </source>
</evidence>
<dbReference type="Proteomes" id="UP000799421">
    <property type="component" value="Unassembled WGS sequence"/>
</dbReference>
<dbReference type="PANTHER" id="PTHR44029">
    <property type="entry name" value="DNAJ HOMOLOG SUBFAMILY C MEMBER 21"/>
    <property type="match status" value="1"/>
</dbReference>
<feature type="region of interest" description="Disordered" evidence="5">
    <location>
        <begin position="367"/>
        <end position="449"/>
    </location>
</feature>
<dbReference type="Pfam" id="PF12171">
    <property type="entry name" value="zf-C2H2_jaz"/>
    <property type="match status" value="1"/>
</dbReference>
<feature type="region of interest" description="Disordered" evidence="5">
    <location>
        <begin position="470"/>
        <end position="493"/>
    </location>
</feature>
<dbReference type="GO" id="GO:0005737">
    <property type="term" value="C:cytoplasm"/>
    <property type="evidence" value="ECO:0007669"/>
    <property type="project" value="TreeGrafter"/>
</dbReference>
<evidence type="ECO:0000256" key="1">
    <source>
        <dbReference type="ARBA" id="ARBA00022723"/>
    </source>
</evidence>
<dbReference type="Pfam" id="PF21884">
    <property type="entry name" value="ZUO1-like_ZHD"/>
    <property type="match status" value="1"/>
</dbReference>
<dbReference type="InterPro" id="IPR013087">
    <property type="entry name" value="Znf_C2H2_type"/>
</dbReference>
<evidence type="ECO:0000313" key="8">
    <source>
        <dbReference type="EMBL" id="KAF2864191.1"/>
    </source>
</evidence>
<keyword evidence="3" id="KW-0862">Zinc</keyword>
<dbReference type="PROSITE" id="PS50157">
    <property type="entry name" value="ZINC_FINGER_C2H2_2"/>
    <property type="match status" value="1"/>
</dbReference>
<dbReference type="EMBL" id="MU005958">
    <property type="protein sequence ID" value="KAF2864191.1"/>
    <property type="molecule type" value="Genomic_DNA"/>
</dbReference>
<keyword evidence="2 4" id="KW-0863">Zinc-finger</keyword>
<organism evidence="8 9">
    <name type="scientific">Piedraia hortae CBS 480.64</name>
    <dbReference type="NCBI Taxonomy" id="1314780"/>
    <lineage>
        <taxon>Eukaryota</taxon>
        <taxon>Fungi</taxon>
        <taxon>Dikarya</taxon>
        <taxon>Ascomycota</taxon>
        <taxon>Pezizomycotina</taxon>
        <taxon>Dothideomycetes</taxon>
        <taxon>Dothideomycetidae</taxon>
        <taxon>Capnodiales</taxon>
        <taxon>Piedraiaceae</taxon>
        <taxon>Piedraia</taxon>
    </lineage>
</organism>
<dbReference type="InterPro" id="IPR054076">
    <property type="entry name" value="ZUO1-like_ZHD"/>
</dbReference>
<dbReference type="SUPFAM" id="SSF57667">
    <property type="entry name" value="beta-beta-alpha zinc fingers"/>
    <property type="match status" value="1"/>
</dbReference>
<accession>A0A6A7C9K3</accession>
<dbReference type="PANTHER" id="PTHR44029:SF1">
    <property type="entry name" value="DNAJ HOMOLOG SUBFAMILY C MEMBER 21"/>
    <property type="match status" value="1"/>
</dbReference>
<gene>
    <name evidence="8" type="ORF">K470DRAFT_261651</name>
</gene>
<evidence type="ECO:0000256" key="5">
    <source>
        <dbReference type="SAM" id="MobiDB-lite"/>
    </source>
</evidence>
<feature type="compositionally biased region" description="Basic residues" evidence="5">
    <location>
        <begin position="484"/>
        <end position="493"/>
    </location>
</feature>
<proteinExistence type="predicted"/>
<dbReference type="InterPro" id="IPR001623">
    <property type="entry name" value="DnaJ_domain"/>
</dbReference>
<dbReference type="GO" id="GO:0008270">
    <property type="term" value="F:zinc ion binding"/>
    <property type="evidence" value="ECO:0007669"/>
    <property type="project" value="UniProtKB-KW"/>
</dbReference>
<sequence length="493" mass="55513">MGASQSSDRGEVQSTEAKISYYRLLDVDRYATDEDLKRAYRKKALELHPDRNYGNEAHATRIFAEVQAAYEVLSDPQERAWYDSHEATILGHDGAEGPIYQDVRVTTANDLTRLVTKFNHKIEFTDAPSGFYGFLRDTFDHLIKEEEAAGGKSYPSFGHKEDAYDDVVRPFYSAWHSFSTAKSFSWEDKWRLSEAPDRWSRRRMEQENKKARLDAIREFNEAVRSLVAFVRKRDPRYTPIVQSEVERQQALRDAAAAQAARARAANEERLKSEVLPEWAKQSLVDPDEGNFDEDDETRQEIECVACNKIFKSEKQWLAHERSKKHQKAIVALRKKMVRDDEKYNLGGAGAGDIDEELADKIEDMVLEGSLSEESEALQSEPSDAEEPGQCDPDEPLQPGSNDEEPPPPPSPGSEPNPGPNTAKPVLGKAAQKRLRKAAATSSSPNTSIRCLACSASFPTRTQLFRHLEDVPSHAALKSSEGKSGKNKKKGKRR</sequence>
<dbReference type="SUPFAM" id="SSF46565">
    <property type="entry name" value="Chaperone J-domain"/>
    <property type="match status" value="1"/>
</dbReference>
<dbReference type="PRINTS" id="PR00625">
    <property type="entry name" value="JDOMAIN"/>
</dbReference>
<dbReference type="InterPro" id="IPR036869">
    <property type="entry name" value="J_dom_sf"/>
</dbReference>
<dbReference type="OrthoDB" id="5894at2759"/>
<keyword evidence="9" id="KW-1185">Reference proteome</keyword>
<feature type="compositionally biased region" description="Pro residues" evidence="5">
    <location>
        <begin position="406"/>
        <end position="418"/>
    </location>
</feature>
<dbReference type="CDD" id="cd06257">
    <property type="entry name" value="DnaJ"/>
    <property type="match status" value="1"/>
</dbReference>
<dbReference type="Gene3D" id="3.30.160.60">
    <property type="entry name" value="Classic Zinc Finger"/>
    <property type="match status" value="1"/>
</dbReference>
<dbReference type="SMART" id="SM00271">
    <property type="entry name" value="DnaJ"/>
    <property type="match status" value="1"/>
</dbReference>
<feature type="domain" description="J" evidence="6">
    <location>
        <begin position="20"/>
        <end position="86"/>
    </location>
</feature>
<dbReference type="PROSITE" id="PS50076">
    <property type="entry name" value="DNAJ_2"/>
    <property type="match status" value="1"/>
</dbReference>
<dbReference type="AlphaFoldDB" id="A0A6A7C9K3"/>
<evidence type="ECO:0000259" key="7">
    <source>
        <dbReference type="PROSITE" id="PS50157"/>
    </source>
</evidence>
<evidence type="ECO:0000256" key="2">
    <source>
        <dbReference type="ARBA" id="ARBA00022771"/>
    </source>
</evidence>
<dbReference type="SMART" id="SM00355">
    <property type="entry name" value="ZnF_C2H2"/>
    <property type="match status" value="2"/>
</dbReference>
<reference evidence="8" key="1">
    <citation type="journal article" date="2020" name="Stud. Mycol.">
        <title>101 Dothideomycetes genomes: a test case for predicting lifestyles and emergence of pathogens.</title>
        <authorList>
            <person name="Haridas S."/>
            <person name="Albert R."/>
            <person name="Binder M."/>
            <person name="Bloem J."/>
            <person name="Labutti K."/>
            <person name="Salamov A."/>
            <person name="Andreopoulos B."/>
            <person name="Baker S."/>
            <person name="Barry K."/>
            <person name="Bills G."/>
            <person name="Bluhm B."/>
            <person name="Cannon C."/>
            <person name="Castanera R."/>
            <person name="Culley D."/>
            <person name="Daum C."/>
            <person name="Ezra D."/>
            <person name="Gonzalez J."/>
            <person name="Henrissat B."/>
            <person name="Kuo A."/>
            <person name="Liang C."/>
            <person name="Lipzen A."/>
            <person name="Lutzoni F."/>
            <person name="Magnuson J."/>
            <person name="Mondo S."/>
            <person name="Nolan M."/>
            <person name="Ohm R."/>
            <person name="Pangilinan J."/>
            <person name="Park H.-J."/>
            <person name="Ramirez L."/>
            <person name="Alfaro M."/>
            <person name="Sun H."/>
            <person name="Tritt A."/>
            <person name="Yoshinaga Y."/>
            <person name="Zwiers L.-H."/>
            <person name="Turgeon B."/>
            <person name="Goodwin S."/>
            <person name="Spatafora J."/>
            <person name="Crous P."/>
            <person name="Grigoriev I."/>
        </authorList>
    </citation>
    <scope>NUCLEOTIDE SEQUENCE</scope>
    <source>
        <strain evidence="8">CBS 480.64</strain>
    </source>
</reference>
<dbReference type="InterPro" id="IPR051964">
    <property type="entry name" value="Chaperone_stress_response"/>
</dbReference>
<evidence type="ECO:0000259" key="6">
    <source>
        <dbReference type="PROSITE" id="PS50076"/>
    </source>
</evidence>
<keyword evidence="1" id="KW-0479">Metal-binding</keyword>
<protein>
    <submittedName>
        <fullName evidence="8">DnaJ-domain-containing protein</fullName>
    </submittedName>
</protein>
<dbReference type="Gene3D" id="1.10.287.110">
    <property type="entry name" value="DnaJ domain"/>
    <property type="match status" value="1"/>
</dbReference>
<feature type="domain" description="C2H2-type" evidence="7">
    <location>
        <begin position="448"/>
        <end position="478"/>
    </location>
</feature>
<dbReference type="PROSITE" id="PS00028">
    <property type="entry name" value="ZINC_FINGER_C2H2_1"/>
    <property type="match status" value="1"/>
</dbReference>
<dbReference type="PROSITE" id="PS00636">
    <property type="entry name" value="DNAJ_1"/>
    <property type="match status" value="1"/>
</dbReference>
<dbReference type="InterPro" id="IPR018253">
    <property type="entry name" value="DnaJ_domain_CS"/>
</dbReference>
<feature type="compositionally biased region" description="Acidic residues" evidence="5">
    <location>
        <begin position="382"/>
        <end position="394"/>
    </location>
</feature>